<dbReference type="OrthoDB" id="1656061at2"/>
<evidence type="ECO:0000313" key="4">
    <source>
        <dbReference type="Proteomes" id="UP000095256"/>
    </source>
</evidence>
<dbReference type="SUPFAM" id="SSF55874">
    <property type="entry name" value="ATPase domain of HSP90 chaperone/DNA topoisomerase II/histidine kinase"/>
    <property type="match status" value="1"/>
</dbReference>
<name>A0A1E5KY25_9ENTE</name>
<keyword evidence="1" id="KW-0472">Membrane</keyword>
<dbReference type="InterPro" id="IPR036890">
    <property type="entry name" value="HATPase_C_sf"/>
</dbReference>
<feature type="transmembrane region" description="Helical" evidence="1">
    <location>
        <begin position="153"/>
        <end position="173"/>
    </location>
</feature>
<accession>A0A1E5KY25</accession>
<dbReference type="AlphaFoldDB" id="A0A1E5KY25"/>
<reference evidence="3 4" key="1">
    <citation type="submission" date="2016-09" db="EMBL/GenBank/DDBJ databases">
        <authorList>
            <person name="Capua I."/>
            <person name="De Benedictis P."/>
            <person name="Joannis T."/>
            <person name="Lombin L.H."/>
            <person name="Cattoli G."/>
        </authorList>
    </citation>
    <scope>NUCLEOTIDE SEQUENCE [LARGE SCALE GENOMIC DNA]</scope>
    <source>
        <strain evidence="3 4">LMG 25899</strain>
    </source>
</reference>
<sequence>MIFLFDLASSVSIQLLTICLLYKSIAKMAIPINHFLFLVFIVITTYPLLNYFSFIVIVLYLFLLKFFQKNKLDTNLAWFYSIYSVFSSSLLAYFFTVLLHFIFGKTLYDNYEILLNLTFIPALSLFTNFILVKKVELELTFLRKNIDILNQNFLFTINVLLTICCTIQFTSYWIETHLLKKDNPIRAYMLVSFILLIVILLRYIRYKIREMERQRIQELKENQLHDLNAYVQQVEAMYDEIRSFKHDYHNVLISLNESIKTKDLTVIEHAYKQVLIKEGIALQEEQYSLTKLNNLKTLPIKGVFSTHIINAWQKKIKVHFEVEDVIQDEPIEILDYIRITSILLDNAIEAAEITRDPFLTIVFLMNHNRKEKRIIIENSYENEQLDTRKLFQKGYSTKGGDHGTGLATVEKILKEYPHISLQTEVEPFLFRQTLIIREEIKK</sequence>
<keyword evidence="1" id="KW-0812">Transmembrane</keyword>
<dbReference type="Pfam" id="PF14501">
    <property type="entry name" value="HATPase_c_5"/>
    <property type="match status" value="1"/>
</dbReference>
<dbReference type="STRING" id="762845.BCR26_11990"/>
<comment type="caution">
    <text evidence="3">The sequence shown here is derived from an EMBL/GenBank/DDBJ whole genome shotgun (WGS) entry which is preliminary data.</text>
</comment>
<dbReference type="Proteomes" id="UP000095256">
    <property type="component" value="Unassembled WGS sequence"/>
</dbReference>
<keyword evidence="1" id="KW-1133">Transmembrane helix</keyword>
<feature type="transmembrane region" description="Helical" evidence="1">
    <location>
        <begin position="113"/>
        <end position="132"/>
    </location>
</feature>
<dbReference type="PANTHER" id="PTHR40448">
    <property type="entry name" value="TWO-COMPONENT SENSOR HISTIDINE KINASE"/>
    <property type="match status" value="1"/>
</dbReference>
<dbReference type="PANTHER" id="PTHR40448:SF1">
    <property type="entry name" value="TWO-COMPONENT SENSOR HISTIDINE KINASE"/>
    <property type="match status" value="1"/>
</dbReference>
<feature type="domain" description="Sensor histidine kinase NatK-like C-terminal" evidence="2">
    <location>
        <begin position="332"/>
        <end position="436"/>
    </location>
</feature>
<evidence type="ECO:0000313" key="3">
    <source>
        <dbReference type="EMBL" id="OEH82755.1"/>
    </source>
</evidence>
<feature type="transmembrane region" description="Helical" evidence="1">
    <location>
        <begin position="185"/>
        <end position="204"/>
    </location>
</feature>
<dbReference type="Gene3D" id="3.30.565.10">
    <property type="entry name" value="Histidine kinase-like ATPase, C-terminal domain"/>
    <property type="match status" value="1"/>
</dbReference>
<dbReference type="GO" id="GO:0042802">
    <property type="term" value="F:identical protein binding"/>
    <property type="evidence" value="ECO:0007669"/>
    <property type="project" value="TreeGrafter"/>
</dbReference>
<feature type="transmembrane region" description="Helical" evidence="1">
    <location>
        <begin position="36"/>
        <end position="64"/>
    </location>
</feature>
<dbReference type="EMBL" id="MIEK01000016">
    <property type="protein sequence ID" value="OEH82755.1"/>
    <property type="molecule type" value="Genomic_DNA"/>
</dbReference>
<feature type="transmembrane region" description="Helical" evidence="1">
    <location>
        <begin position="76"/>
        <end position="101"/>
    </location>
</feature>
<evidence type="ECO:0000259" key="2">
    <source>
        <dbReference type="Pfam" id="PF14501"/>
    </source>
</evidence>
<proteinExistence type="predicted"/>
<organism evidence="3 4">
    <name type="scientific">Enterococcus rivorum</name>
    <dbReference type="NCBI Taxonomy" id="762845"/>
    <lineage>
        <taxon>Bacteria</taxon>
        <taxon>Bacillati</taxon>
        <taxon>Bacillota</taxon>
        <taxon>Bacilli</taxon>
        <taxon>Lactobacillales</taxon>
        <taxon>Enterococcaceae</taxon>
        <taxon>Enterococcus</taxon>
    </lineage>
</organism>
<gene>
    <name evidence="3" type="ORF">BCR26_11990</name>
</gene>
<dbReference type="InterPro" id="IPR032834">
    <property type="entry name" value="NatK-like_C"/>
</dbReference>
<keyword evidence="4" id="KW-1185">Reference proteome</keyword>
<evidence type="ECO:0000256" key="1">
    <source>
        <dbReference type="SAM" id="Phobius"/>
    </source>
</evidence>
<protein>
    <recommendedName>
        <fullName evidence="2">Sensor histidine kinase NatK-like C-terminal domain-containing protein</fullName>
    </recommendedName>
</protein>